<dbReference type="RefSeq" id="WP_200464200.1">
    <property type="nucleotide sequence ID" value="NZ_JAENRR010000010.1"/>
</dbReference>
<dbReference type="PROSITE" id="PS50902">
    <property type="entry name" value="FLAVODOXIN_LIKE"/>
    <property type="match status" value="1"/>
</dbReference>
<dbReference type="SUPFAM" id="SSF52218">
    <property type="entry name" value="Flavoproteins"/>
    <property type="match status" value="1"/>
</dbReference>
<keyword evidence="3" id="KW-0285">Flavoprotein</keyword>
<comment type="caution">
    <text evidence="11">The sequence shown here is derived from an EMBL/GenBank/DDBJ whole genome shotgun (WGS) entry which is preliminary data.</text>
</comment>
<gene>
    <name evidence="11" type="ORF">JIV24_06435</name>
</gene>
<reference evidence="11 12" key="1">
    <citation type="submission" date="2021-01" db="EMBL/GenBank/DDBJ databases">
        <title>Carboxyliciviraga sp.nov., isolated from coastal sediments.</title>
        <authorList>
            <person name="Lu D."/>
            <person name="Zhang T."/>
        </authorList>
    </citation>
    <scope>NUCLEOTIDE SEQUENCE [LARGE SCALE GENOMIC DNA]</scope>
    <source>
        <strain evidence="11 12">N1Y132</strain>
    </source>
</reference>
<keyword evidence="4" id="KW-0288">FMN</keyword>
<comment type="cofactor">
    <cofactor evidence="1">
        <name>FMN</name>
        <dbReference type="ChEBI" id="CHEBI:58210"/>
    </cofactor>
</comment>
<evidence type="ECO:0000256" key="6">
    <source>
        <dbReference type="ARBA" id="ARBA00022857"/>
    </source>
</evidence>
<dbReference type="SUPFAM" id="SSF63380">
    <property type="entry name" value="Riboflavin synthase domain-like"/>
    <property type="match status" value="1"/>
</dbReference>
<dbReference type="InterPro" id="IPR008254">
    <property type="entry name" value="Flavodoxin/NO_synth"/>
</dbReference>
<keyword evidence="7" id="KW-0560">Oxidoreductase</keyword>
<name>A0ABS1HI63_9BACT</name>
<organism evidence="11 12">
    <name type="scientific">Carboxylicivirga marina</name>
    <dbReference type="NCBI Taxonomy" id="2800988"/>
    <lineage>
        <taxon>Bacteria</taxon>
        <taxon>Pseudomonadati</taxon>
        <taxon>Bacteroidota</taxon>
        <taxon>Bacteroidia</taxon>
        <taxon>Marinilabiliales</taxon>
        <taxon>Marinilabiliaceae</taxon>
        <taxon>Carboxylicivirga</taxon>
    </lineage>
</organism>
<evidence type="ECO:0000256" key="3">
    <source>
        <dbReference type="ARBA" id="ARBA00022630"/>
    </source>
</evidence>
<accession>A0ABS1HI63</accession>
<evidence type="ECO:0000256" key="7">
    <source>
        <dbReference type="ARBA" id="ARBA00023002"/>
    </source>
</evidence>
<evidence type="ECO:0000256" key="1">
    <source>
        <dbReference type="ARBA" id="ARBA00001917"/>
    </source>
</evidence>
<comment type="cofactor">
    <cofactor evidence="2">
        <name>FAD</name>
        <dbReference type="ChEBI" id="CHEBI:57692"/>
    </cofactor>
</comment>
<keyword evidence="8" id="KW-0198">Cysteine biosynthesis</keyword>
<dbReference type="Pfam" id="PF00258">
    <property type="entry name" value="Flavodoxin_1"/>
    <property type="match status" value="1"/>
</dbReference>
<dbReference type="InterPro" id="IPR001094">
    <property type="entry name" value="Flavdoxin-like"/>
</dbReference>
<dbReference type="Gene3D" id="3.40.50.80">
    <property type="entry name" value="Nucleotide-binding domain of ferredoxin-NADP reductase (FNR) module"/>
    <property type="match status" value="1"/>
</dbReference>
<evidence type="ECO:0000259" key="10">
    <source>
        <dbReference type="PROSITE" id="PS51384"/>
    </source>
</evidence>
<dbReference type="PROSITE" id="PS51384">
    <property type="entry name" value="FAD_FR"/>
    <property type="match status" value="1"/>
</dbReference>
<dbReference type="InterPro" id="IPR017938">
    <property type="entry name" value="Riboflavin_synthase-like_b-brl"/>
</dbReference>
<evidence type="ECO:0000313" key="11">
    <source>
        <dbReference type="EMBL" id="MBK3516973.1"/>
    </source>
</evidence>
<dbReference type="PRINTS" id="PR00371">
    <property type="entry name" value="FPNCR"/>
</dbReference>
<dbReference type="InterPro" id="IPR003097">
    <property type="entry name" value="CysJ-like_FAD-binding"/>
</dbReference>
<dbReference type="SUPFAM" id="SSF52343">
    <property type="entry name" value="Ferredoxin reductase-like, C-terminal NADP-linked domain"/>
    <property type="match status" value="1"/>
</dbReference>
<dbReference type="InterPro" id="IPR023173">
    <property type="entry name" value="NADPH_Cyt_P450_Rdtase_alpha"/>
</dbReference>
<protein>
    <submittedName>
        <fullName evidence="11">Flavodoxin domain-containing protein</fullName>
    </submittedName>
</protein>
<evidence type="ECO:0000313" key="12">
    <source>
        <dbReference type="Proteomes" id="UP000605676"/>
    </source>
</evidence>
<evidence type="ECO:0000259" key="9">
    <source>
        <dbReference type="PROSITE" id="PS50902"/>
    </source>
</evidence>
<evidence type="ECO:0000256" key="8">
    <source>
        <dbReference type="ARBA" id="ARBA00023192"/>
    </source>
</evidence>
<dbReference type="InterPro" id="IPR017927">
    <property type="entry name" value="FAD-bd_FR_type"/>
</dbReference>
<dbReference type="Gene3D" id="1.20.990.10">
    <property type="entry name" value="NADPH-cytochrome p450 Reductase, Chain A, domain 3"/>
    <property type="match status" value="1"/>
</dbReference>
<feature type="domain" description="FAD-binding FR-type" evidence="10">
    <location>
        <begin position="187"/>
        <end position="399"/>
    </location>
</feature>
<keyword evidence="5" id="KW-0274">FAD</keyword>
<evidence type="ECO:0000256" key="5">
    <source>
        <dbReference type="ARBA" id="ARBA00022827"/>
    </source>
</evidence>
<keyword evidence="8" id="KW-0028">Amino-acid biosynthesis</keyword>
<feature type="domain" description="Flavodoxin-like" evidence="9">
    <location>
        <begin position="28"/>
        <end position="166"/>
    </location>
</feature>
<dbReference type="Proteomes" id="UP000605676">
    <property type="component" value="Unassembled WGS sequence"/>
</dbReference>
<keyword evidence="6" id="KW-0521">NADP</keyword>
<dbReference type="InterPro" id="IPR001709">
    <property type="entry name" value="Flavoprot_Pyr_Nucl_cyt_Rdtase"/>
</dbReference>
<dbReference type="EMBL" id="JAENRR010000010">
    <property type="protein sequence ID" value="MBK3516973.1"/>
    <property type="molecule type" value="Genomic_DNA"/>
</dbReference>
<dbReference type="InterPro" id="IPR039261">
    <property type="entry name" value="FNR_nucleotide-bd"/>
</dbReference>
<sequence length="549" mass="63055">MGFFSTLLSKKEKPLKLSIQKNCTCPPVTILYGTKTGNAQLIAQQTHKYYHQCGIESECYNMDKYDVGRLPSEHKVLIVISTDGEGELPPNARKFYNLLQHDEMPLLANLEYAICALGDSSYDNFCGAGKMIDAQLQKLNAQAIINRVDCDLDFKKSALQWIQNSYDTIVGIKKESKKVNDAQIELPDFITTTLKKRKQLSKAKLEQGVFHLELDNTNNHVDYAAGDCIEIIPSNPQKLVNQIIETLNLDKSQELVSNKHSLEYSLLHQFEITKLTRPVIRRYIKINTSSELTALHNNKEQLRNYINNADVLDLIIDYPCKMDADEFVSILQPIHSRYYSIASGYKSKPKQIDLTVKTIRFQQKEREYEGAGSTYVNEGLEQDAKINYRLVSNPSFHLPEDTSTPVIFIGVGTGIAPYRAFLQDLEAQEIKNKAWLIWGDKHQASDFLYEDELIDFYKNETLAFINTAFSRDQETKEYVQHRLSDYKDRLLEWLDNGAVIYLCGHNKMGDQVKETLVNIYMSEKGMSEQQAKAHLRQQRDNQIIREDLY</sequence>
<dbReference type="InterPro" id="IPR001433">
    <property type="entry name" value="OxRdtase_FAD/NAD-bd"/>
</dbReference>
<keyword evidence="12" id="KW-1185">Reference proteome</keyword>
<dbReference type="Pfam" id="PF00667">
    <property type="entry name" value="FAD_binding_1"/>
    <property type="match status" value="1"/>
</dbReference>
<dbReference type="Gene3D" id="3.40.50.360">
    <property type="match status" value="1"/>
</dbReference>
<evidence type="ECO:0000256" key="4">
    <source>
        <dbReference type="ARBA" id="ARBA00022643"/>
    </source>
</evidence>
<evidence type="ECO:0000256" key="2">
    <source>
        <dbReference type="ARBA" id="ARBA00001974"/>
    </source>
</evidence>
<dbReference type="Pfam" id="PF00175">
    <property type="entry name" value="NAD_binding_1"/>
    <property type="match status" value="1"/>
</dbReference>
<dbReference type="PANTHER" id="PTHR19384:SF128">
    <property type="entry name" value="NADPH OXIDOREDUCTASE A"/>
    <property type="match status" value="1"/>
</dbReference>
<dbReference type="InterPro" id="IPR029039">
    <property type="entry name" value="Flavoprotein-like_sf"/>
</dbReference>
<proteinExistence type="predicted"/>
<dbReference type="PANTHER" id="PTHR19384">
    <property type="entry name" value="NITRIC OXIDE SYNTHASE-RELATED"/>
    <property type="match status" value="1"/>
</dbReference>
<dbReference type="PRINTS" id="PR00369">
    <property type="entry name" value="FLAVODOXIN"/>
</dbReference>
<dbReference type="Gene3D" id="2.40.30.10">
    <property type="entry name" value="Translation factors"/>
    <property type="match status" value="1"/>
</dbReference>